<organism evidence="3 4">
    <name type="scientific">Candidatus Coprosoma intestinipullorum</name>
    <dbReference type="NCBI Taxonomy" id="2840752"/>
    <lineage>
        <taxon>Bacteria</taxon>
        <taxon>Bacillati</taxon>
        <taxon>Bacillota</taxon>
        <taxon>Bacillota incertae sedis</taxon>
        <taxon>Candidatus Coprosoma</taxon>
    </lineage>
</organism>
<evidence type="ECO:0000313" key="3">
    <source>
        <dbReference type="EMBL" id="HIQ90627.1"/>
    </source>
</evidence>
<reference evidence="3" key="2">
    <citation type="journal article" date="2021" name="PeerJ">
        <title>Extensive microbial diversity within the chicken gut microbiome revealed by metagenomics and culture.</title>
        <authorList>
            <person name="Gilroy R."/>
            <person name="Ravi A."/>
            <person name="Getino M."/>
            <person name="Pursley I."/>
            <person name="Horton D.L."/>
            <person name="Alikhan N.F."/>
            <person name="Baker D."/>
            <person name="Gharbi K."/>
            <person name="Hall N."/>
            <person name="Watson M."/>
            <person name="Adriaenssens E.M."/>
            <person name="Foster-Nyarko E."/>
            <person name="Jarju S."/>
            <person name="Secka A."/>
            <person name="Antonio M."/>
            <person name="Oren A."/>
            <person name="Chaudhuri R.R."/>
            <person name="La Ragione R."/>
            <person name="Hildebrand F."/>
            <person name="Pallen M.J."/>
        </authorList>
    </citation>
    <scope>NUCLEOTIDE SEQUENCE</scope>
    <source>
        <strain evidence="3">CHK147-3167</strain>
    </source>
</reference>
<dbReference type="Pfam" id="PF07670">
    <property type="entry name" value="Gate"/>
    <property type="match status" value="1"/>
</dbReference>
<feature type="transmembrane region" description="Helical" evidence="1">
    <location>
        <begin position="38"/>
        <end position="58"/>
    </location>
</feature>
<sequence>MISKLWAFFIISGSLYLVATGDFDGLNKQILSSGKVTLDLILQMLPIVCLWLGVANIAKESGLLKKLTLFLEPILHKIFPEIPKGHAALGYISSNIIANMFGLGNAATPFGLKAMEEMQKLNKDKTVASRSMITFLVINTCGITLVPTTIISLRVMHDSADASGIVVPCILVSFLALVIGLIFDYIFYQKARFKK</sequence>
<keyword evidence="1" id="KW-0472">Membrane</keyword>
<gene>
    <name evidence="3" type="ORF">IAB27_03245</name>
</gene>
<proteinExistence type="predicted"/>
<dbReference type="InterPro" id="IPR011642">
    <property type="entry name" value="Gate_dom"/>
</dbReference>
<evidence type="ECO:0000256" key="1">
    <source>
        <dbReference type="SAM" id="Phobius"/>
    </source>
</evidence>
<evidence type="ECO:0000313" key="4">
    <source>
        <dbReference type="Proteomes" id="UP000886786"/>
    </source>
</evidence>
<accession>A0A9D0ZSC6</accession>
<dbReference type="AlphaFoldDB" id="A0A9D0ZSC6"/>
<dbReference type="EMBL" id="DVFV01000063">
    <property type="protein sequence ID" value="HIQ90627.1"/>
    <property type="molecule type" value="Genomic_DNA"/>
</dbReference>
<dbReference type="Proteomes" id="UP000886786">
    <property type="component" value="Unassembled WGS sequence"/>
</dbReference>
<comment type="caution">
    <text evidence="3">The sequence shown here is derived from an EMBL/GenBank/DDBJ whole genome shotgun (WGS) entry which is preliminary data.</text>
</comment>
<name>A0A9D0ZSC6_9FIRM</name>
<feature type="transmembrane region" description="Helical" evidence="1">
    <location>
        <begin position="6"/>
        <end position="26"/>
    </location>
</feature>
<feature type="transmembrane region" description="Helical" evidence="1">
    <location>
        <begin position="165"/>
        <end position="188"/>
    </location>
</feature>
<feature type="domain" description="Nucleoside transporter/FeoB GTPase Gate" evidence="2">
    <location>
        <begin position="42"/>
        <end position="146"/>
    </location>
</feature>
<evidence type="ECO:0000259" key="2">
    <source>
        <dbReference type="Pfam" id="PF07670"/>
    </source>
</evidence>
<feature type="transmembrane region" description="Helical" evidence="1">
    <location>
        <begin position="133"/>
        <end position="153"/>
    </location>
</feature>
<reference evidence="3" key="1">
    <citation type="submission" date="2020-10" db="EMBL/GenBank/DDBJ databases">
        <authorList>
            <person name="Gilroy R."/>
        </authorList>
    </citation>
    <scope>NUCLEOTIDE SEQUENCE</scope>
    <source>
        <strain evidence="3">CHK147-3167</strain>
    </source>
</reference>
<keyword evidence="1" id="KW-1133">Transmembrane helix</keyword>
<keyword evidence="1" id="KW-0812">Transmembrane</keyword>
<protein>
    <submittedName>
        <fullName evidence="3">Spore maturation protein</fullName>
    </submittedName>
</protein>